<accession>A0A9P5B851</accession>
<reference evidence="1" key="1">
    <citation type="submission" date="2020-01" db="EMBL/GenBank/DDBJ databases">
        <title>Identification and distribution of gene clusters putatively required for synthesis of sphingolipid metabolism inhibitors in phylogenetically diverse species of the filamentous fungus Fusarium.</title>
        <authorList>
            <person name="Kim H.-S."/>
            <person name="Busman M."/>
            <person name="Brown D.W."/>
            <person name="Divon H."/>
            <person name="Uhlig S."/>
            <person name="Proctor R.H."/>
        </authorList>
    </citation>
    <scope>NUCLEOTIDE SEQUENCE</scope>
    <source>
        <strain evidence="1">NRRL 31653</strain>
    </source>
</reference>
<protein>
    <submittedName>
        <fullName evidence="1">Uncharacterized protein</fullName>
    </submittedName>
</protein>
<keyword evidence="2" id="KW-1185">Reference proteome</keyword>
<dbReference type="EMBL" id="LUFC02000554">
    <property type="protein sequence ID" value="KAF4496303.1"/>
    <property type="molecule type" value="Genomic_DNA"/>
</dbReference>
<dbReference type="Proteomes" id="UP000737391">
    <property type="component" value="Unassembled WGS sequence"/>
</dbReference>
<dbReference type="AlphaFoldDB" id="A0A9P5B851"/>
<evidence type="ECO:0000313" key="1">
    <source>
        <dbReference type="EMBL" id="KAF4496303.1"/>
    </source>
</evidence>
<proteinExistence type="predicted"/>
<sequence>MPVSKAVSEQELRAKRRHELQDTMVMAKFEERHKRRLEAAKFLIKLEGPLDSTEAIAQAAGIQSPDGGAVSATDSSTKVDSFLEINAMNKATIEASLKIHPSLAAFAPTFIPCNPARKNVSAHSLHPTLGIESTLPGDLAFEATW</sequence>
<name>A0A9P5B851_9HYPO</name>
<dbReference type="OrthoDB" id="3262926at2759"/>
<comment type="caution">
    <text evidence="1">The sequence shown here is derived from an EMBL/GenBank/DDBJ whole genome shotgun (WGS) entry which is preliminary data.</text>
</comment>
<gene>
    <name evidence="1" type="ORF">FAGAP_7559</name>
</gene>
<evidence type="ECO:0000313" key="2">
    <source>
        <dbReference type="Proteomes" id="UP000737391"/>
    </source>
</evidence>
<organism evidence="1 2">
    <name type="scientific">Fusarium agapanthi</name>
    <dbReference type="NCBI Taxonomy" id="1803897"/>
    <lineage>
        <taxon>Eukaryota</taxon>
        <taxon>Fungi</taxon>
        <taxon>Dikarya</taxon>
        <taxon>Ascomycota</taxon>
        <taxon>Pezizomycotina</taxon>
        <taxon>Sordariomycetes</taxon>
        <taxon>Hypocreomycetidae</taxon>
        <taxon>Hypocreales</taxon>
        <taxon>Nectriaceae</taxon>
        <taxon>Fusarium</taxon>
        <taxon>Fusarium fujikuroi species complex</taxon>
    </lineage>
</organism>